<dbReference type="OrthoDB" id="308941at2759"/>
<accession>A0A8S1LIZ5</accession>
<name>A0A8S1LIZ5_9CILI</name>
<feature type="chain" id="PRO_5035878698" evidence="3">
    <location>
        <begin position="19"/>
        <end position="631"/>
    </location>
</feature>
<feature type="compositionally biased region" description="Acidic residues" evidence="2">
    <location>
        <begin position="308"/>
        <end position="320"/>
    </location>
</feature>
<protein>
    <submittedName>
        <fullName evidence="4">Uncharacterized protein</fullName>
    </submittedName>
</protein>
<evidence type="ECO:0000256" key="3">
    <source>
        <dbReference type="SAM" id="SignalP"/>
    </source>
</evidence>
<feature type="coiled-coil region" evidence="1">
    <location>
        <begin position="501"/>
        <end position="592"/>
    </location>
</feature>
<feature type="signal peptide" evidence="3">
    <location>
        <begin position="1"/>
        <end position="18"/>
    </location>
</feature>
<feature type="compositionally biased region" description="Basic and acidic residues" evidence="2">
    <location>
        <begin position="370"/>
        <end position="400"/>
    </location>
</feature>
<dbReference type="AlphaFoldDB" id="A0A8S1LIZ5"/>
<sequence length="631" mass="73574">MKTLIIITLILICHSQNGNETRELEIGVIEFEEAKGSQIYNQLVRFDNPFTKIPQVALALVEHTSTTALFAKVKNITQNEFIIQFFSAVTLNATYRYLATTDEEVYINCSNFRASQQAIFNYPQFQQKVEAIAFLVGYHHNGFVNISINQNKNTQVKLQINTNDVQQTAIGMCLIIGSNLQLDEQADAPKFSGRVSSQGHIRSLSFSPSIFQILLIEVQQNSGQANQNTIEPLIDLKTFFDQSFNNQNESPLKNEQNIVYSDTKNQLQIQIDEQFKQQKMEESELLSVQELDQEEVQEEISQNISEELSSDDLSEEEDDEYFWTSKEKEKNSSINFELQLTLLQDALKKKPQIQQQTIKELIKKTSTNQKDQKQKTVIKKQKEDQQKNKIVDEQSNKTKENIQNTEPQILNNQEIDMQLQQKESHVKSLKKALKLVDTAQEKELEIIHPQIEIQNQQIQETEKQQIPEVKVEQIQQKDSEILKPTGYQSPLIDDIPKIEEVNQVKQKEKKITQKLDNYMQSFSQDTYTQKVQKKKQEDQKNKIESKEKETIERDQIQLIQLKGQSHSAKVVYEASEESLRKFEEDFERRKQEKMKEIKQQLIPENKPTKVKFLSLVQEDESLRQYKDFFYD</sequence>
<reference evidence="4" key="1">
    <citation type="submission" date="2021-01" db="EMBL/GenBank/DDBJ databases">
        <authorList>
            <consortium name="Genoscope - CEA"/>
            <person name="William W."/>
        </authorList>
    </citation>
    <scope>NUCLEOTIDE SEQUENCE</scope>
</reference>
<keyword evidence="3" id="KW-0732">Signal</keyword>
<evidence type="ECO:0000256" key="2">
    <source>
        <dbReference type="SAM" id="MobiDB-lite"/>
    </source>
</evidence>
<feature type="region of interest" description="Disordered" evidence="2">
    <location>
        <begin position="286"/>
        <end position="320"/>
    </location>
</feature>
<keyword evidence="5" id="KW-1185">Reference proteome</keyword>
<evidence type="ECO:0000313" key="4">
    <source>
        <dbReference type="EMBL" id="CAD8066331.1"/>
    </source>
</evidence>
<feature type="region of interest" description="Disordered" evidence="2">
    <location>
        <begin position="365"/>
        <end position="407"/>
    </location>
</feature>
<evidence type="ECO:0000256" key="1">
    <source>
        <dbReference type="SAM" id="Coils"/>
    </source>
</evidence>
<organism evidence="4 5">
    <name type="scientific">Paramecium sonneborni</name>
    <dbReference type="NCBI Taxonomy" id="65129"/>
    <lineage>
        <taxon>Eukaryota</taxon>
        <taxon>Sar</taxon>
        <taxon>Alveolata</taxon>
        <taxon>Ciliophora</taxon>
        <taxon>Intramacronucleata</taxon>
        <taxon>Oligohymenophorea</taxon>
        <taxon>Peniculida</taxon>
        <taxon>Parameciidae</taxon>
        <taxon>Paramecium</taxon>
    </lineage>
</organism>
<evidence type="ECO:0000313" key="5">
    <source>
        <dbReference type="Proteomes" id="UP000692954"/>
    </source>
</evidence>
<dbReference type="Proteomes" id="UP000692954">
    <property type="component" value="Unassembled WGS sequence"/>
</dbReference>
<comment type="caution">
    <text evidence="4">The sequence shown here is derived from an EMBL/GenBank/DDBJ whole genome shotgun (WGS) entry which is preliminary data.</text>
</comment>
<proteinExistence type="predicted"/>
<gene>
    <name evidence="4" type="ORF">PSON_ATCC_30995.1.T0210280</name>
</gene>
<dbReference type="EMBL" id="CAJJDN010000021">
    <property type="protein sequence ID" value="CAD8066331.1"/>
    <property type="molecule type" value="Genomic_DNA"/>
</dbReference>
<keyword evidence="1" id="KW-0175">Coiled coil</keyword>